<evidence type="ECO:0000256" key="4">
    <source>
        <dbReference type="ARBA" id="ARBA00022729"/>
    </source>
</evidence>
<keyword evidence="3" id="KW-0812">Transmembrane</keyword>
<gene>
    <name evidence="12" type="ORF">OFUS_LOCUS26578</name>
</gene>
<name>A0A8S4QBA9_OWEFU</name>
<accession>A0A8S4QBA9</accession>
<dbReference type="GO" id="GO:0016342">
    <property type="term" value="C:catenin complex"/>
    <property type="evidence" value="ECO:0007669"/>
    <property type="project" value="TreeGrafter"/>
</dbReference>
<dbReference type="AlphaFoldDB" id="A0A8S4QBA9"/>
<keyword evidence="5" id="KW-0677">Repeat</keyword>
<dbReference type="GO" id="GO:0016477">
    <property type="term" value="P:cell migration"/>
    <property type="evidence" value="ECO:0007669"/>
    <property type="project" value="TreeGrafter"/>
</dbReference>
<comment type="subcellular location">
    <subcellularLocation>
        <location evidence="1">Membrane</location>
    </subcellularLocation>
</comment>
<dbReference type="FunFam" id="2.60.40.60:FF:000013">
    <property type="entry name" value="Cadherin EGF LAG seven-pass G-type receptor"/>
    <property type="match status" value="1"/>
</dbReference>
<dbReference type="GO" id="GO:0005509">
    <property type="term" value="F:calcium ion binding"/>
    <property type="evidence" value="ECO:0007669"/>
    <property type="project" value="UniProtKB-UniRule"/>
</dbReference>
<evidence type="ECO:0000256" key="2">
    <source>
        <dbReference type="ARBA" id="ARBA00022536"/>
    </source>
</evidence>
<dbReference type="PRINTS" id="PR00205">
    <property type="entry name" value="CADHERIN"/>
</dbReference>
<proteinExistence type="predicted"/>
<feature type="domain" description="Cadherin" evidence="11">
    <location>
        <begin position="61"/>
        <end position="165"/>
    </location>
</feature>
<evidence type="ECO:0000313" key="12">
    <source>
        <dbReference type="EMBL" id="CAH1802939.1"/>
    </source>
</evidence>
<dbReference type="PANTHER" id="PTHR24027:SF438">
    <property type="entry name" value="CADHERIN 23"/>
    <property type="match status" value="1"/>
</dbReference>
<evidence type="ECO:0000256" key="10">
    <source>
        <dbReference type="PROSITE-ProRule" id="PRU00043"/>
    </source>
</evidence>
<feature type="domain" description="Cadherin" evidence="11">
    <location>
        <begin position="1"/>
        <end position="60"/>
    </location>
</feature>
<dbReference type="InterPro" id="IPR002126">
    <property type="entry name" value="Cadherin-like_dom"/>
</dbReference>
<feature type="non-terminal residue" evidence="12">
    <location>
        <position position="232"/>
    </location>
</feature>
<dbReference type="EMBL" id="CAIIXF020000184">
    <property type="protein sequence ID" value="CAH1802939.1"/>
    <property type="molecule type" value="Genomic_DNA"/>
</dbReference>
<dbReference type="OrthoDB" id="6252479at2759"/>
<evidence type="ECO:0000256" key="1">
    <source>
        <dbReference type="ARBA" id="ARBA00004370"/>
    </source>
</evidence>
<dbReference type="InterPro" id="IPR020894">
    <property type="entry name" value="Cadherin_CS"/>
</dbReference>
<dbReference type="GO" id="GO:0007156">
    <property type="term" value="P:homophilic cell adhesion via plasma membrane adhesion molecules"/>
    <property type="evidence" value="ECO:0007669"/>
    <property type="project" value="InterPro"/>
</dbReference>
<evidence type="ECO:0000256" key="6">
    <source>
        <dbReference type="ARBA" id="ARBA00022837"/>
    </source>
</evidence>
<sequence length="232" mass="24556">IDQGSGDIRVSSYLDYDVAPQSYKLVIKVSDKPGTGSTTYSSTMTLTVNLDDVNDNSPVFSKNAYSINIDESISTGTSVISVSATDNDSSSNGQIRYTIVGGDGVGIFSLATITGEITSIALLDFETKQSYTMLIKAKDLGTPSKSSLSILQINVNDVNDNMPTFQPTNYLVAVDENQPAGIFIATVGASDSDTGANAAMAFVINAETDPYRHFTIGSTSGVIQTTTLLDRE</sequence>
<dbReference type="Proteomes" id="UP000749559">
    <property type="component" value="Unassembled WGS sequence"/>
</dbReference>
<evidence type="ECO:0000259" key="11">
    <source>
        <dbReference type="PROSITE" id="PS50268"/>
    </source>
</evidence>
<evidence type="ECO:0000256" key="7">
    <source>
        <dbReference type="ARBA" id="ARBA00022989"/>
    </source>
</evidence>
<dbReference type="SMART" id="SM00112">
    <property type="entry name" value="CA"/>
    <property type="match status" value="2"/>
</dbReference>
<keyword evidence="4" id="KW-0732">Signal</keyword>
<dbReference type="PANTHER" id="PTHR24027">
    <property type="entry name" value="CADHERIN-23"/>
    <property type="match status" value="1"/>
</dbReference>
<dbReference type="SUPFAM" id="SSF49313">
    <property type="entry name" value="Cadherin-like"/>
    <property type="match status" value="3"/>
</dbReference>
<dbReference type="Gene3D" id="2.60.40.60">
    <property type="entry name" value="Cadherins"/>
    <property type="match status" value="3"/>
</dbReference>
<dbReference type="CDD" id="cd11304">
    <property type="entry name" value="Cadherin_repeat"/>
    <property type="match status" value="3"/>
</dbReference>
<reference evidence="12" key="1">
    <citation type="submission" date="2022-03" db="EMBL/GenBank/DDBJ databases">
        <authorList>
            <person name="Martin C."/>
        </authorList>
    </citation>
    <scope>NUCLEOTIDE SEQUENCE</scope>
</reference>
<organism evidence="12 13">
    <name type="scientific">Owenia fusiformis</name>
    <name type="common">Polychaete worm</name>
    <dbReference type="NCBI Taxonomy" id="6347"/>
    <lineage>
        <taxon>Eukaryota</taxon>
        <taxon>Metazoa</taxon>
        <taxon>Spiralia</taxon>
        <taxon>Lophotrochozoa</taxon>
        <taxon>Annelida</taxon>
        <taxon>Polychaeta</taxon>
        <taxon>Sedentaria</taxon>
        <taxon>Canalipalpata</taxon>
        <taxon>Sabellida</taxon>
        <taxon>Oweniida</taxon>
        <taxon>Oweniidae</taxon>
        <taxon>Owenia</taxon>
    </lineage>
</organism>
<dbReference type="GO" id="GO:0045296">
    <property type="term" value="F:cadherin binding"/>
    <property type="evidence" value="ECO:0007669"/>
    <property type="project" value="TreeGrafter"/>
</dbReference>
<protein>
    <recommendedName>
        <fullName evidence="11">Cadherin domain-containing protein</fullName>
    </recommendedName>
</protein>
<dbReference type="Pfam" id="PF00028">
    <property type="entry name" value="Cadherin"/>
    <property type="match status" value="2"/>
</dbReference>
<keyword evidence="8" id="KW-0472">Membrane</keyword>
<evidence type="ECO:0000256" key="3">
    <source>
        <dbReference type="ARBA" id="ARBA00022692"/>
    </source>
</evidence>
<evidence type="ECO:0000313" key="13">
    <source>
        <dbReference type="Proteomes" id="UP000749559"/>
    </source>
</evidence>
<keyword evidence="9" id="KW-1015">Disulfide bond</keyword>
<evidence type="ECO:0000256" key="5">
    <source>
        <dbReference type="ARBA" id="ARBA00022737"/>
    </source>
</evidence>
<dbReference type="PROSITE" id="PS00232">
    <property type="entry name" value="CADHERIN_1"/>
    <property type="match status" value="2"/>
</dbReference>
<feature type="domain" description="Cadherin" evidence="11">
    <location>
        <begin position="166"/>
        <end position="232"/>
    </location>
</feature>
<evidence type="ECO:0000256" key="9">
    <source>
        <dbReference type="ARBA" id="ARBA00023157"/>
    </source>
</evidence>
<keyword evidence="6 10" id="KW-0106">Calcium</keyword>
<keyword evidence="7" id="KW-1133">Transmembrane helix</keyword>
<feature type="non-terminal residue" evidence="12">
    <location>
        <position position="1"/>
    </location>
</feature>
<dbReference type="PROSITE" id="PS50268">
    <property type="entry name" value="CADHERIN_2"/>
    <property type="match status" value="3"/>
</dbReference>
<keyword evidence="2" id="KW-0245">EGF-like domain</keyword>
<dbReference type="GO" id="GO:0008013">
    <property type="term" value="F:beta-catenin binding"/>
    <property type="evidence" value="ECO:0007669"/>
    <property type="project" value="TreeGrafter"/>
</dbReference>
<keyword evidence="13" id="KW-1185">Reference proteome</keyword>
<evidence type="ECO:0000256" key="8">
    <source>
        <dbReference type="ARBA" id="ARBA00023136"/>
    </source>
</evidence>
<dbReference type="InterPro" id="IPR015919">
    <property type="entry name" value="Cadherin-like_sf"/>
</dbReference>
<comment type="caution">
    <text evidence="12">The sequence shown here is derived from an EMBL/GenBank/DDBJ whole genome shotgun (WGS) entry which is preliminary data.</text>
</comment>
<dbReference type="InterPro" id="IPR039808">
    <property type="entry name" value="Cadherin"/>
</dbReference>